<comment type="caution">
    <text evidence="1">The sequence shown here is derived from an EMBL/GenBank/DDBJ whole genome shotgun (WGS) entry which is preliminary data.</text>
</comment>
<evidence type="ECO:0000313" key="1">
    <source>
        <dbReference type="EMBL" id="GAA2083773.1"/>
    </source>
</evidence>
<dbReference type="InterPro" id="IPR029063">
    <property type="entry name" value="SAM-dependent_MTases_sf"/>
</dbReference>
<reference evidence="1 2" key="1">
    <citation type="journal article" date="2019" name="Int. J. Syst. Evol. Microbiol.">
        <title>The Global Catalogue of Microorganisms (GCM) 10K type strain sequencing project: providing services to taxonomists for standard genome sequencing and annotation.</title>
        <authorList>
            <consortium name="The Broad Institute Genomics Platform"/>
            <consortium name="The Broad Institute Genome Sequencing Center for Infectious Disease"/>
            <person name="Wu L."/>
            <person name="Ma J."/>
        </authorList>
    </citation>
    <scope>NUCLEOTIDE SEQUENCE [LARGE SCALE GENOMIC DNA]</scope>
    <source>
        <strain evidence="1 2">JCM 15478</strain>
    </source>
</reference>
<gene>
    <name evidence="1" type="ORF">GCM10009801_44440</name>
</gene>
<dbReference type="Proteomes" id="UP001500016">
    <property type="component" value="Unassembled WGS sequence"/>
</dbReference>
<keyword evidence="2" id="KW-1185">Reference proteome</keyword>
<sequence>MIPWDTTSLTPSPAPGAAPSPRFLAALRDLAEELPHHHYTDKAVAALLGAADGTDLLRNSALYALWSRDRVTELAGEPAGLLTQLFFRNGEVPAAAWSRRLSARLRTALDTLGLVEEHPGAPGAGGGPVLTARAALSPYEDGYYLSDPLFACRAVSHGYPAMAGYTAEGLDPVMPPHASTLRLAAHRGEHGGRLLDVGTGSGVLALDRAHRYEAVAGVDIDPRAVGYARLNARLAHVEAAFEVADFREGLDAFGPVDHLVFNAPGRAPLKGDGNADTAHPLSAEKLLQDIARRLPGVLARPGGVAEALVIVAVPGRHPDAAATVDEWLAGTESTARLTVTEVRDQALSIPAQAIEKLRIQPGCLLANGREDAESLIAALKAAGIREVTPAIVTVVRD</sequence>
<dbReference type="CDD" id="cd02440">
    <property type="entry name" value="AdoMet_MTases"/>
    <property type="match status" value="1"/>
</dbReference>
<proteinExistence type="predicted"/>
<name>A0ABN2W703_9ACTN</name>
<dbReference type="RefSeq" id="WP_344530829.1">
    <property type="nucleotide sequence ID" value="NZ_BAAAPE010000011.1"/>
</dbReference>
<evidence type="ECO:0000313" key="2">
    <source>
        <dbReference type="Proteomes" id="UP001500016"/>
    </source>
</evidence>
<organism evidence="1 2">
    <name type="scientific">Streptomyces albiaxialis</name>
    <dbReference type="NCBI Taxonomy" id="329523"/>
    <lineage>
        <taxon>Bacteria</taxon>
        <taxon>Bacillati</taxon>
        <taxon>Actinomycetota</taxon>
        <taxon>Actinomycetes</taxon>
        <taxon>Kitasatosporales</taxon>
        <taxon>Streptomycetaceae</taxon>
        <taxon>Streptomyces</taxon>
    </lineage>
</organism>
<dbReference type="EMBL" id="BAAAPE010000011">
    <property type="protein sequence ID" value="GAA2083773.1"/>
    <property type="molecule type" value="Genomic_DNA"/>
</dbReference>
<accession>A0ABN2W703</accession>
<dbReference type="Gene3D" id="3.40.50.150">
    <property type="entry name" value="Vaccinia Virus protein VP39"/>
    <property type="match status" value="1"/>
</dbReference>
<dbReference type="Pfam" id="PF06325">
    <property type="entry name" value="PrmA"/>
    <property type="match status" value="1"/>
</dbReference>
<evidence type="ECO:0008006" key="3">
    <source>
        <dbReference type="Google" id="ProtNLM"/>
    </source>
</evidence>
<protein>
    <recommendedName>
        <fullName evidence="3">Methyltransferase</fullName>
    </recommendedName>
</protein>
<dbReference type="SUPFAM" id="SSF53335">
    <property type="entry name" value="S-adenosyl-L-methionine-dependent methyltransferases"/>
    <property type="match status" value="1"/>
</dbReference>